<dbReference type="GO" id="GO:0009014">
    <property type="term" value="F:succinyl-diaminopimelate desuccinylase activity"/>
    <property type="evidence" value="ECO:0007669"/>
    <property type="project" value="UniProtKB-UniRule"/>
</dbReference>
<feature type="active site" evidence="15">
    <location>
        <position position="82"/>
    </location>
</feature>
<keyword evidence="9 15" id="KW-0862">Zinc</keyword>
<keyword evidence="10 15" id="KW-0220">Diaminopimelate biosynthesis</keyword>
<dbReference type="FunFam" id="3.40.630.10:FF:000005">
    <property type="entry name" value="Succinyl-diaminopimelate desuccinylase"/>
    <property type="match status" value="1"/>
</dbReference>
<evidence type="ECO:0000256" key="15">
    <source>
        <dbReference type="HAMAP-Rule" id="MF_01690"/>
    </source>
</evidence>
<evidence type="ECO:0000256" key="14">
    <source>
        <dbReference type="ARBA" id="ARBA00051301"/>
    </source>
</evidence>
<comment type="cofactor">
    <cofactor evidence="15">
        <name>Zn(2+)</name>
        <dbReference type="ChEBI" id="CHEBI:29105"/>
    </cofactor>
    <cofactor evidence="15">
        <name>Co(2+)</name>
        <dbReference type="ChEBI" id="CHEBI:48828"/>
    </cofactor>
    <text evidence="15">Binds 2 Zn(2+) or Co(2+) ions per subunit.</text>
</comment>
<name>A0A099K8W2_COLPS</name>
<dbReference type="InterPro" id="IPR002933">
    <property type="entry name" value="Peptidase_M20"/>
</dbReference>
<proteinExistence type="inferred from homology"/>
<dbReference type="PANTHER" id="PTHR43808">
    <property type="entry name" value="ACETYLORNITHINE DEACETYLASE"/>
    <property type="match status" value="1"/>
</dbReference>
<evidence type="ECO:0000256" key="1">
    <source>
        <dbReference type="ARBA" id="ARBA00005130"/>
    </source>
</evidence>
<dbReference type="SUPFAM" id="SSF53187">
    <property type="entry name" value="Zn-dependent exopeptidases"/>
    <property type="match status" value="1"/>
</dbReference>
<reference evidence="17 18" key="1">
    <citation type="submission" date="2014-08" db="EMBL/GenBank/DDBJ databases">
        <title>Genomic and Phenotypic Diversity of Colwellia psychrerythraea strains from Disparate Marine Basins.</title>
        <authorList>
            <person name="Techtmann S.M."/>
            <person name="Stelling S.C."/>
            <person name="Utturkar S.M."/>
            <person name="Alshibli N."/>
            <person name="Harris A."/>
            <person name="Brown S.D."/>
            <person name="Hazen T.C."/>
        </authorList>
    </citation>
    <scope>NUCLEOTIDE SEQUENCE [LARGE SCALE GENOMIC DNA]</scope>
    <source>
        <strain evidence="17 18">ND2E</strain>
    </source>
</reference>
<evidence type="ECO:0000256" key="11">
    <source>
        <dbReference type="ARBA" id="ARBA00023154"/>
    </source>
</evidence>
<dbReference type="UniPathway" id="UPA00034">
    <property type="reaction ID" value="UER00021"/>
</dbReference>
<dbReference type="Gene3D" id="3.40.630.10">
    <property type="entry name" value="Zn peptidases"/>
    <property type="match status" value="2"/>
</dbReference>
<keyword evidence="11 15" id="KW-0457">Lysine biosynthesis</keyword>
<evidence type="ECO:0000256" key="9">
    <source>
        <dbReference type="ARBA" id="ARBA00022833"/>
    </source>
</evidence>
<dbReference type="HAMAP" id="MF_01690">
    <property type="entry name" value="DapE"/>
    <property type="match status" value="1"/>
</dbReference>
<accession>A0A099K8W2</accession>
<feature type="binding site" evidence="15">
    <location>
        <position position="148"/>
    </location>
    <ligand>
        <name>Zn(2+)</name>
        <dbReference type="ChEBI" id="CHEBI:29105"/>
        <label>2</label>
    </ligand>
</feature>
<feature type="binding site" evidence="15">
    <location>
        <position position="176"/>
    </location>
    <ligand>
        <name>Zn(2+)</name>
        <dbReference type="ChEBI" id="CHEBI:29105"/>
        <label>1</label>
    </ligand>
</feature>
<dbReference type="GO" id="GO:0006526">
    <property type="term" value="P:L-arginine biosynthetic process"/>
    <property type="evidence" value="ECO:0007669"/>
    <property type="project" value="TreeGrafter"/>
</dbReference>
<feature type="binding site" evidence="15">
    <location>
        <position position="113"/>
    </location>
    <ligand>
        <name>Zn(2+)</name>
        <dbReference type="ChEBI" id="CHEBI:29105"/>
        <label>1</label>
    </ligand>
</feature>
<dbReference type="PATRIC" id="fig|28229.4.peg.4383"/>
<dbReference type="GO" id="GO:0050897">
    <property type="term" value="F:cobalt ion binding"/>
    <property type="evidence" value="ECO:0007669"/>
    <property type="project" value="UniProtKB-UniRule"/>
</dbReference>
<dbReference type="NCBIfam" id="NF009557">
    <property type="entry name" value="PRK13009.1"/>
    <property type="match status" value="1"/>
</dbReference>
<feature type="binding site" evidence="15">
    <location>
        <position position="366"/>
    </location>
    <ligand>
        <name>Zn(2+)</name>
        <dbReference type="ChEBI" id="CHEBI:29105"/>
        <label>2</label>
    </ligand>
</feature>
<comment type="catalytic activity">
    <reaction evidence="14 15">
        <text>N-succinyl-(2S,6S)-2,6-diaminopimelate + H2O = (2S,6S)-2,6-diaminopimelate + succinate</text>
        <dbReference type="Rhea" id="RHEA:22608"/>
        <dbReference type="ChEBI" id="CHEBI:15377"/>
        <dbReference type="ChEBI" id="CHEBI:30031"/>
        <dbReference type="ChEBI" id="CHEBI:57609"/>
        <dbReference type="ChEBI" id="CHEBI:58087"/>
        <dbReference type="EC" id="3.5.1.18"/>
    </reaction>
</comment>
<evidence type="ECO:0000313" key="17">
    <source>
        <dbReference type="EMBL" id="KGJ86715.1"/>
    </source>
</evidence>
<evidence type="ECO:0000256" key="5">
    <source>
        <dbReference type="ARBA" id="ARBA00022391"/>
    </source>
</evidence>
<dbReference type="Pfam" id="PF01546">
    <property type="entry name" value="Peptidase_M20"/>
    <property type="match status" value="1"/>
</dbReference>
<dbReference type="GO" id="GO:0019877">
    <property type="term" value="P:diaminopimelate biosynthetic process"/>
    <property type="evidence" value="ECO:0007669"/>
    <property type="project" value="UniProtKB-UniRule"/>
</dbReference>
<evidence type="ECO:0000256" key="4">
    <source>
        <dbReference type="ARBA" id="ARBA00011921"/>
    </source>
</evidence>
<evidence type="ECO:0000256" key="12">
    <source>
        <dbReference type="ARBA" id="ARBA00023285"/>
    </source>
</evidence>
<dbReference type="GO" id="GO:0009089">
    <property type="term" value="P:lysine biosynthetic process via diaminopimelate"/>
    <property type="evidence" value="ECO:0007669"/>
    <property type="project" value="UniProtKB-UniRule"/>
</dbReference>
<dbReference type="InterPro" id="IPR011650">
    <property type="entry name" value="Peptidase_M20_dimer"/>
</dbReference>
<dbReference type="EMBL" id="JQED01000056">
    <property type="protein sequence ID" value="KGJ86715.1"/>
    <property type="molecule type" value="Genomic_DNA"/>
</dbReference>
<dbReference type="EC" id="3.5.1.18" evidence="4 15"/>
<comment type="function">
    <text evidence="15">Catalyzes the hydrolysis of N-succinyl-L,L-diaminopimelic acid (SDAP), forming succinate and LL-2,6-diaminopimelate (DAP), an intermediate involved in the bacterial biosynthesis of lysine and meso-diaminopimelic acid, an essential component of bacterial cell walls.</text>
</comment>
<gene>
    <name evidence="15" type="primary">dapE</name>
    <name evidence="17" type="ORF">ND2E_0887</name>
</gene>
<keyword evidence="8 15" id="KW-0378">Hydrolase</keyword>
<dbReference type="SUPFAM" id="SSF55031">
    <property type="entry name" value="Bacterial exopeptidase dimerisation domain"/>
    <property type="match status" value="1"/>
</dbReference>
<evidence type="ECO:0000256" key="6">
    <source>
        <dbReference type="ARBA" id="ARBA00022605"/>
    </source>
</evidence>
<feature type="domain" description="Peptidase M20 dimerisation" evidence="16">
    <location>
        <begin position="189"/>
        <end position="296"/>
    </location>
</feature>
<feature type="active site" description="Proton acceptor" evidence="15">
    <location>
        <position position="147"/>
    </location>
</feature>
<dbReference type="GO" id="GO:0008777">
    <property type="term" value="F:acetylornithine deacetylase activity"/>
    <property type="evidence" value="ECO:0007669"/>
    <property type="project" value="TreeGrafter"/>
</dbReference>
<comment type="similarity">
    <text evidence="2 15">Belongs to the peptidase M20A family. DapE subfamily.</text>
</comment>
<evidence type="ECO:0000256" key="3">
    <source>
        <dbReference type="ARBA" id="ARBA00011738"/>
    </source>
</evidence>
<feature type="binding site" evidence="15">
    <location>
        <position position="113"/>
    </location>
    <ligand>
        <name>Zn(2+)</name>
        <dbReference type="ChEBI" id="CHEBI:29105"/>
        <label>2</label>
    </ligand>
</feature>
<dbReference type="PANTHER" id="PTHR43808:SF31">
    <property type="entry name" value="N-ACETYL-L-CITRULLINE DEACETYLASE"/>
    <property type="match status" value="1"/>
</dbReference>
<feature type="binding site" evidence="15">
    <location>
        <position position="80"/>
    </location>
    <ligand>
        <name>Zn(2+)</name>
        <dbReference type="ChEBI" id="CHEBI:29105"/>
        <label>1</label>
    </ligand>
</feature>
<protein>
    <recommendedName>
        <fullName evidence="5 15">Succinyl-diaminopimelate desuccinylase</fullName>
        <shortName evidence="15">SDAP desuccinylase</shortName>
        <ecNumber evidence="4 15">3.5.1.18</ecNumber>
    </recommendedName>
    <alternativeName>
        <fullName evidence="13 15">N-succinyl-LL-2,6-diaminoheptanedioate amidohydrolase</fullName>
    </alternativeName>
</protein>
<evidence type="ECO:0000256" key="7">
    <source>
        <dbReference type="ARBA" id="ARBA00022723"/>
    </source>
</evidence>
<dbReference type="InterPro" id="IPR005941">
    <property type="entry name" value="DapE_proteobac"/>
</dbReference>
<organism evidence="17 18">
    <name type="scientific">Colwellia psychrerythraea</name>
    <name type="common">Vibrio psychroerythus</name>
    <dbReference type="NCBI Taxonomy" id="28229"/>
    <lineage>
        <taxon>Bacteria</taxon>
        <taxon>Pseudomonadati</taxon>
        <taxon>Pseudomonadota</taxon>
        <taxon>Gammaproteobacteria</taxon>
        <taxon>Alteromonadales</taxon>
        <taxon>Colwelliaceae</taxon>
        <taxon>Colwellia</taxon>
    </lineage>
</organism>
<comment type="caution">
    <text evidence="17">The sequence shown here is derived from an EMBL/GenBank/DDBJ whole genome shotgun (WGS) entry which is preliminary data.</text>
</comment>
<sequence>MSQIEQKNQSEVIELAIALMSRASVTPEDAGCQKLMSQRLAKLGFTNESMVFADTTNLWSRRNSTIATKKEDLVFCFAGHTDVVPAGNLELWNTPPFEPTIIDGMLYGRGAADMKGSLAAMIVATERFVQDHPDHQGSITYLITSDEEGPFINGTTRVIDTLEARDEKITYCIVGEPSSSNAVGDIVKNGRRGSISAEVDIKGKQGHVAYPEHVKNPIHLAMPALTELSLVEWDQGNDYFPATSFQLSNLHAGTGATNVVPGHINALFNLRYSTELTDQIIVEQVESILDKHQLDYDIKWTFNGKPFITEHVESEHGFLNAVSQAILTVTGKETQLSTSGGTSDGRFIAPTGAQVIELGPCNATIHQVNESVCCDDLEKLVDIYYHCLVNVLCTHKTIR</sequence>
<dbReference type="Proteomes" id="UP000029843">
    <property type="component" value="Unassembled WGS sequence"/>
</dbReference>
<comment type="subunit">
    <text evidence="3 15">Homodimer.</text>
</comment>
<dbReference type="NCBIfam" id="TIGR01246">
    <property type="entry name" value="dapE_proteo"/>
    <property type="match status" value="1"/>
</dbReference>
<dbReference type="InterPro" id="IPR050072">
    <property type="entry name" value="Peptidase_M20A"/>
</dbReference>
<evidence type="ECO:0000313" key="18">
    <source>
        <dbReference type="Proteomes" id="UP000029843"/>
    </source>
</evidence>
<evidence type="ECO:0000256" key="13">
    <source>
        <dbReference type="ARBA" id="ARBA00031891"/>
    </source>
</evidence>
<dbReference type="CDD" id="cd03891">
    <property type="entry name" value="M20_DapE_proteobac"/>
    <property type="match status" value="1"/>
</dbReference>
<dbReference type="AlphaFoldDB" id="A0A099K8W2"/>
<keyword evidence="7 15" id="KW-0479">Metal-binding</keyword>
<dbReference type="OrthoDB" id="9809784at2"/>
<dbReference type="RefSeq" id="WP_033095926.1">
    <property type="nucleotide sequence ID" value="NZ_JQED01000056.1"/>
</dbReference>
<comment type="pathway">
    <text evidence="1 15">Amino-acid biosynthesis; L-lysine biosynthesis via DAP pathway; LL-2,6-diaminopimelate from (S)-tetrahydrodipicolinate (succinylase route): step 3/3.</text>
</comment>
<dbReference type="InterPro" id="IPR036264">
    <property type="entry name" value="Bact_exopeptidase_dim_dom"/>
</dbReference>
<evidence type="ECO:0000259" key="16">
    <source>
        <dbReference type="Pfam" id="PF07687"/>
    </source>
</evidence>
<keyword evidence="6 15" id="KW-0028">Amino-acid biosynthesis</keyword>
<evidence type="ECO:0000256" key="2">
    <source>
        <dbReference type="ARBA" id="ARBA00006746"/>
    </source>
</evidence>
<dbReference type="GO" id="GO:0008270">
    <property type="term" value="F:zinc ion binding"/>
    <property type="evidence" value="ECO:0007669"/>
    <property type="project" value="UniProtKB-UniRule"/>
</dbReference>
<evidence type="ECO:0000256" key="10">
    <source>
        <dbReference type="ARBA" id="ARBA00022915"/>
    </source>
</evidence>
<evidence type="ECO:0000256" key="8">
    <source>
        <dbReference type="ARBA" id="ARBA00022801"/>
    </source>
</evidence>
<dbReference type="Pfam" id="PF07687">
    <property type="entry name" value="M20_dimer"/>
    <property type="match status" value="1"/>
</dbReference>
<keyword evidence="12 15" id="KW-0170">Cobalt</keyword>